<evidence type="ECO:0000313" key="1">
    <source>
        <dbReference type="EMBL" id="GHB40902.1"/>
    </source>
</evidence>
<sequence length="383" mass="43677">MRNLFYVILLVVGLMACGGEKSGDSSELSFGLELMDSIRVDYLGVATFMDIHPASEKILFYDIQKSNFVVTSFAGQVLNFFSKSGDMPDSFGTFPLTAAKFDAEGNSFTVISNEGVYTYSLEGELIKGGKHQEAEMPAFAGRSAADREFYWVDGKILTVGAGRGVHPRNTPEFYDNYTSLAWFDTTERKVKPFLQLDEASFFKNGKGHDIAHMIPRMAVSDKFIYLIQGIEPALQIYELKSPYLMVRRVDLALEDYFFNQGEELKSVDPRMINPDVYSGLFENLKTTNDYVLTSFFPGIPETQRAPYEGLPWMEMMPAMRKDFPPRLLVLSKEGELLDDIVLPSRLQDRQWLVRDELLWFLKPTNLDEEEDFLTIYQVKLSRN</sequence>
<gene>
    <name evidence="1" type="ORF">GCM10008106_22530</name>
</gene>
<protein>
    <recommendedName>
        <fullName evidence="3">6-bladed beta-propeller protein</fullName>
    </recommendedName>
</protein>
<name>A0A8J3G5M4_9BACT</name>
<dbReference type="Proteomes" id="UP000642809">
    <property type="component" value="Unassembled WGS sequence"/>
</dbReference>
<evidence type="ECO:0008006" key="3">
    <source>
        <dbReference type="Google" id="ProtNLM"/>
    </source>
</evidence>
<accession>A0A8J3G5M4</accession>
<proteinExistence type="predicted"/>
<dbReference type="PROSITE" id="PS51257">
    <property type="entry name" value="PROKAR_LIPOPROTEIN"/>
    <property type="match status" value="1"/>
</dbReference>
<comment type="caution">
    <text evidence="1">The sequence shown here is derived from an EMBL/GenBank/DDBJ whole genome shotgun (WGS) entry which is preliminary data.</text>
</comment>
<dbReference type="AlphaFoldDB" id="A0A8J3G5M4"/>
<keyword evidence="2" id="KW-1185">Reference proteome</keyword>
<dbReference type="RefSeq" id="WP_189582346.1">
    <property type="nucleotide sequence ID" value="NZ_BMYF01000013.1"/>
</dbReference>
<reference evidence="1" key="1">
    <citation type="journal article" date="2014" name="Int. J. Syst. Evol. Microbiol.">
        <title>Complete genome sequence of Corynebacterium casei LMG S-19264T (=DSM 44701T), isolated from a smear-ripened cheese.</title>
        <authorList>
            <consortium name="US DOE Joint Genome Institute (JGI-PGF)"/>
            <person name="Walter F."/>
            <person name="Albersmeier A."/>
            <person name="Kalinowski J."/>
            <person name="Ruckert C."/>
        </authorList>
    </citation>
    <scope>NUCLEOTIDE SEQUENCE</scope>
    <source>
        <strain evidence="1">KCTC 23224</strain>
    </source>
</reference>
<dbReference type="EMBL" id="BMYF01000013">
    <property type="protein sequence ID" value="GHB40902.1"/>
    <property type="molecule type" value="Genomic_DNA"/>
</dbReference>
<evidence type="ECO:0000313" key="2">
    <source>
        <dbReference type="Proteomes" id="UP000642809"/>
    </source>
</evidence>
<organism evidence="1 2">
    <name type="scientific">Mongoliitalea lutea</name>
    <dbReference type="NCBI Taxonomy" id="849756"/>
    <lineage>
        <taxon>Bacteria</taxon>
        <taxon>Pseudomonadati</taxon>
        <taxon>Bacteroidota</taxon>
        <taxon>Cytophagia</taxon>
        <taxon>Cytophagales</taxon>
        <taxon>Cyclobacteriaceae</taxon>
        <taxon>Mongoliitalea</taxon>
    </lineage>
</organism>
<reference evidence="1" key="2">
    <citation type="submission" date="2020-09" db="EMBL/GenBank/DDBJ databases">
        <authorList>
            <person name="Sun Q."/>
            <person name="Kim S."/>
        </authorList>
    </citation>
    <scope>NUCLEOTIDE SEQUENCE</scope>
    <source>
        <strain evidence="1">KCTC 23224</strain>
    </source>
</reference>